<evidence type="ECO:0000313" key="2">
    <source>
        <dbReference type="EMBL" id="MPN49175.1"/>
    </source>
</evidence>
<feature type="region of interest" description="Disordered" evidence="1">
    <location>
        <begin position="24"/>
        <end position="48"/>
    </location>
</feature>
<dbReference type="AlphaFoldDB" id="A0A645ICZ9"/>
<gene>
    <name evidence="2" type="ORF">SDC9_196790</name>
</gene>
<reference evidence="2" key="1">
    <citation type="submission" date="2019-08" db="EMBL/GenBank/DDBJ databases">
        <authorList>
            <person name="Kucharzyk K."/>
            <person name="Murdoch R.W."/>
            <person name="Higgins S."/>
            <person name="Loffler F."/>
        </authorList>
    </citation>
    <scope>NUCLEOTIDE SEQUENCE</scope>
</reference>
<accession>A0A645ICZ9</accession>
<organism evidence="2">
    <name type="scientific">bioreactor metagenome</name>
    <dbReference type="NCBI Taxonomy" id="1076179"/>
    <lineage>
        <taxon>unclassified sequences</taxon>
        <taxon>metagenomes</taxon>
        <taxon>ecological metagenomes</taxon>
    </lineage>
</organism>
<evidence type="ECO:0000256" key="1">
    <source>
        <dbReference type="SAM" id="MobiDB-lite"/>
    </source>
</evidence>
<feature type="compositionally biased region" description="Low complexity" evidence="1">
    <location>
        <begin position="24"/>
        <end position="43"/>
    </location>
</feature>
<sequence length="66" mass="6773">MKRILAYLCGVLLLALPATALAETAQPTPTPAPVTATATQPKPTLSPEEKALRASLTAAMLAATMI</sequence>
<dbReference type="EMBL" id="VSSQ01112186">
    <property type="protein sequence ID" value="MPN49175.1"/>
    <property type="molecule type" value="Genomic_DNA"/>
</dbReference>
<protein>
    <submittedName>
        <fullName evidence="2">Uncharacterized protein</fullName>
    </submittedName>
</protein>
<proteinExistence type="predicted"/>
<comment type="caution">
    <text evidence="2">The sequence shown here is derived from an EMBL/GenBank/DDBJ whole genome shotgun (WGS) entry which is preliminary data.</text>
</comment>
<name>A0A645ICZ9_9ZZZZ</name>